<keyword evidence="3" id="KW-0472">Membrane</keyword>
<comment type="caution">
    <text evidence="7">The sequence shown here is derived from an EMBL/GenBank/DDBJ whole genome shotgun (WGS) entry which is preliminary data.</text>
</comment>
<feature type="chain" id="PRO_5031490491" evidence="5">
    <location>
        <begin position="25"/>
        <end position="279"/>
    </location>
</feature>
<evidence type="ECO:0000256" key="4">
    <source>
        <dbReference type="ARBA" id="ARBA00038306"/>
    </source>
</evidence>
<comment type="similarity">
    <text evidence="4">Belongs to the Omp25/RopB family.</text>
</comment>
<dbReference type="AlphaFoldDB" id="A0A7W9FEG2"/>
<evidence type="ECO:0000256" key="3">
    <source>
        <dbReference type="ARBA" id="ARBA00023136"/>
    </source>
</evidence>
<dbReference type="RefSeq" id="WP_183211492.1">
    <property type="nucleotide sequence ID" value="NZ_JACHOR010000001.1"/>
</dbReference>
<gene>
    <name evidence="7" type="ORF">GGR13_000080</name>
</gene>
<reference evidence="7 8" key="1">
    <citation type="submission" date="2020-08" db="EMBL/GenBank/DDBJ databases">
        <title>Genomic Encyclopedia of Type Strains, Phase IV (KMG-IV): sequencing the most valuable type-strain genomes for metagenomic binning, comparative biology and taxonomic classification.</title>
        <authorList>
            <person name="Goeker M."/>
        </authorList>
    </citation>
    <scope>NUCLEOTIDE SEQUENCE [LARGE SCALE GENOMIC DNA]</scope>
    <source>
        <strain evidence="7 8">DSM 4737</strain>
    </source>
</reference>
<dbReference type="Proteomes" id="UP000545037">
    <property type="component" value="Unassembled WGS sequence"/>
</dbReference>
<keyword evidence="8" id="KW-1185">Reference proteome</keyword>
<keyword evidence="2 5" id="KW-0732">Signal</keyword>
<evidence type="ECO:0000256" key="5">
    <source>
        <dbReference type="SAM" id="SignalP"/>
    </source>
</evidence>
<name>A0A7W9FEG2_9CAUL</name>
<sequence>MKTRTYLALTVAAAVLGGAGAASAQDWQGFYAGGFAGYSKIQGQDDERVLFDTNLDGNFDDTVRAMNATTGPDAFSPGFCDGSPNANNAGAGCSDDKDDGGELGGRVGYDFQAGNFVIGALAEFGRPEGEDSVSAFSTTPANYSFEQQLDYLAAARVRLGYAVGRFLPYVTGGYASGNVSSTFSSSNTANSFDPMKRDDTAEGFQVGGGIETKVASNISVGLEYIYTDLDVDAHIVRTGPGTAPATNPFLLRNPLGTDQRRSGDSLELHSFRLTAALRF</sequence>
<evidence type="ECO:0000259" key="6">
    <source>
        <dbReference type="Pfam" id="PF13505"/>
    </source>
</evidence>
<dbReference type="GO" id="GO:0016020">
    <property type="term" value="C:membrane"/>
    <property type="evidence" value="ECO:0007669"/>
    <property type="project" value="UniProtKB-SubCell"/>
</dbReference>
<evidence type="ECO:0000313" key="7">
    <source>
        <dbReference type="EMBL" id="MBB5744508.1"/>
    </source>
</evidence>
<feature type="signal peptide" evidence="5">
    <location>
        <begin position="1"/>
        <end position="24"/>
    </location>
</feature>
<dbReference type="InterPro" id="IPR027385">
    <property type="entry name" value="Beta-barrel_OMP"/>
</dbReference>
<dbReference type="PANTHER" id="PTHR34001">
    <property type="entry name" value="BLL7405 PROTEIN"/>
    <property type="match status" value="1"/>
</dbReference>
<protein>
    <submittedName>
        <fullName evidence="7">Opacity protein-like surface antigen</fullName>
    </submittedName>
</protein>
<dbReference type="EMBL" id="JACHOR010000001">
    <property type="protein sequence ID" value="MBB5744508.1"/>
    <property type="molecule type" value="Genomic_DNA"/>
</dbReference>
<dbReference type="SUPFAM" id="SSF56925">
    <property type="entry name" value="OMPA-like"/>
    <property type="match status" value="1"/>
</dbReference>
<dbReference type="InterPro" id="IPR051692">
    <property type="entry name" value="OMP-like"/>
</dbReference>
<dbReference type="PANTHER" id="PTHR34001:SF3">
    <property type="entry name" value="BLL7405 PROTEIN"/>
    <property type="match status" value="1"/>
</dbReference>
<proteinExistence type="inferred from homology"/>
<dbReference type="InterPro" id="IPR011250">
    <property type="entry name" value="OMP/PagP_B-barrel"/>
</dbReference>
<evidence type="ECO:0000313" key="8">
    <source>
        <dbReference type="Proteomes" id="UP000545037"/>
    </source>
</evidence>
<organism evidence="7 8">
    <name type="scientific">Brevundimonas variabilis</name>
    <dbReference type="NCBI Taxonomy" id="74312"/>
    <lineage>
        <taxon>Bacteria</taxon>
        <taxon>Pseudomonadati</taxon>
        <taxon>Pseudomonadota</taxon>
        <taxon>Alphaproteobacteria</taxon>
        <taxon>Caulobacterales</taxon>
        <taxon>Caulobacteraceae</taxon>
        <taxon>Brevundimonas</taxon>
    </lineage>
</organism>
<feature type="domain" description="Outer membrane protein beta-barrel" evidence="6">
    <location>
        <begin position="10"/>
        <end position="239"/>
    </location>
</feature>
<dbReference type="Gene3D" id="2.40.160.20">
    <property type="match status" value="1"/>
</dbReference>
<accession>A0A7W9FEG2</accession>
<evidence type="ECO:0000256" key="1">
    <source>
        <dbReference type="ARBA" id="ARBA00004370"/>
    </source>
</evidence>
<comment type="subcellular location">
    <subcellularLocation>
        <location evidence="1">Membrane</location>
    </subcellularLocation>
</comment>
<dbReference type="Pfam" id="PF13505">
    <property type="entry name" value="OMP_b-brl"/>
    <property type="match status" value="1"/>
</dbReference>
<evidence type="ECO:0000256" key="2">
    <source>
        <dbReference type="ARBA" id="ARBA00022729"/>
    </source>
</evidence>